<dbReference type="CDD" id="cd08039">
    <property type="entry name" value="Adenylation_DNA_ligase_Fungal"/>
    <property type="match status" value="1"/>
</dbReference>
<dbReference type="InterPro" id="IPR029710">
    <property type="entry name" value="LIG4"/>
</dbReference>
<evidence type="ECO:0000259" key="6">
    <source>
        <dbReference type="PROSITE" id="PS50160"/>
    </source>
</evidence>
<dbReference type="PANTHER" id="PTHR45997:SF2">
    <property type="entry name" value="ATP DEPENDENT DNA LIGASE DOMAIN PROTEIN (AFU_ORTHOLOGUE AFUA_5G02430)"/>
    <property type="match status" value="1"/>
</dbReference>
<evidence type="ECO:0000256" key="4">
    <source>
        <dbReference type="ARBA" id="ARBA00022840"/>
    </source>
</evidence>
<dbReference type="Proteomes" id="UP000224854">
    <property type="component" value="Unassembled WGS sequence"/>
</dbReference>
<evidence type="ECO:0000256" key="3">
    <source>
        <dbReference type="ARBA" id="ARBA00022741"/>
    </source>
</evidence>
<evidence type="ECO:0000256" key="5">
    <source>
        <dbReference type="ARBA" id="ARBA00023242"/>
    </source>
</evidence>
<dbReference type="InterPro" id="IPR012310">
    <property type="entry name" value="DNA_ligase_ATP-dep_cent"/>
</dbReference>
<protein>
    <recommendedName>
        <fullName evidence="6">ATP-dependent DNA ligase family profile domain-containing protein</fullName>
    </recommendedName>
</protein>
<dbReference type="EMBL" id="NJEU01000041">
    <property type="protein sequence ID" value="PHH82797.1"/>
    <property type="molecule type" value="Genomic_DNA"/>
</dbReference>
<keyword evidence="5" id="KW-0539">Nucleus</keyword>
<evidence type="ECO:0000256" key="1">
    <source>
        <dbReference type="ARBA" id="ARBA00007572"/>
    </source>
</evidence>
<dbReference type="GO" id="GO:0006310">
    <property type="term" value="P:DNA recombination"/>
    <property type="evidence" value="ECO:0007669"/>
    <property type="project" value="InterPro"/>
</dbReference>
<dbReference type="Gene3D" id="1.10.3260.10">
    <property type="entry name" value="DNA ligase, ATP-dependent, N-terminal domain"/>
    <property type="match status" value="1"/>
</dbReference>
<dbReference type="Gene3D" id="2.40.50.140">
    <property type="entry name" value="Nucleic acid-binding proteins"/>
    <property type="match status" value="1"/>
</dbReference>
<dbReference type="Pfam" id="PF04675">
    <property type="entry name" value="DNA_ligase_A_N"/>
    <property type="match status" value="1"/>
</dbReference>
<dbReference type="GO" id="GO:0032807">
    <property type="term" value="C:DNA ligase IV complex"/>
    <property type="evidence" value="ECO:0007669"/>
    <property type="project" value="TreeGrafter"/>
</dbReference>
<dbReference type="Gene3D" id="3.30.470.30">
    <property type="entry name" value="DNA ligase/mRNA capping enzyme"/>
    <property type="match status" value="1"/>
</dbReference>
<evidence type="ECO:0000256" key="2">
    <source>
        <dbReference type="ARBA" id="ARBA00022598"/>
    </source>
</evidence>
<organism evidence="7 8">
    <name type="scientific">Ophiocordyceps australis</name>
    <dbReference type="NCBI Taxonomy" id="1399860"/>
    <lineage>
        <taxon>Eukaryota</taxon>
        <taxon>Fungi</taxon>
        <taxon>Dikarya</taxon>
        <taxon>Ascomycota</taxon>
        <taxon>Pezizomycotina</taxon>
        <taxon>Sordariomycetes</taxon>
        <taxon>Hypocreomycetidae</taxon>
        <taxon>Hypocreales</taxon>
        <taxon>Ophiocordycipitaceae</taxon>
        <taxon>Ophiocordyceps</taxon>
    </lineage>
</organism>
<dbReference type="AlphaFoldDB" id="A0A2C5ZP03"/>
<proteinExistence type="inferred from homology"/>
<dbReference type="PROSITE" id="PS50160">
    <property type="entry name" value="DNA_LIGASE_A3"/>
    <property type="match status" value="1"/>
</dbReference>
<sequence>MPFPFALVCNLLDECYSLCLAGKPVAKAVVSWFDNYRHLIDAHDTCLASLLSTLLPEKRPDRVYSIQTSRLVNIVARALIPGSSRIAELTRFKLPGSGVDLADCVESILMATPNTLHSKGSRVTIEDIDQILNAVASSVRWSSPAIRRRSSSFMSSDHATLEATYRKLTAREAKWFTRLILKDYQPLALDCHLVYRCCHPLLPLLLKFQDDFVSALKILQDAKSAAYPDSEGNQALRTRILDSLKPRIGVKVARQNWLKARSIKNCIDLGHGRMSVETKMDGEYCQIHVDAAHNPPRIQIFSKSGKDSTEDRVGLHDTIAQSLNLDLPDCKIRKHCILEGELVVYSDKENKILPFHKIRNHVSRRGLFLNIEQDSPPQDCEHLMIVYFDILLLNDDSLLATRHSERFKILERIVSQRRGWSELISRQIIDFQSRHASSDLRNAFANIIVAKDEGLVLKPDEPYFNLQGSNRSLAGCCIKLKKEYIGNFGDVGDFAVVGAGFNAAKAKSYNIPNVKWTHFFIGCITNREEAKNPQVNPEFTVINVVELNKTQIGALVKFGTPLPLPVLENRATKVQIPRGIDTSAPMTVVFQNPPVFDLRCFSFDKPGNMGFWTLRFPVVSKIHFDRDYTDTISFDELQQMAKKATTIPEVEDSQENLAWVAKLESADPMDSNFDAVSQMTTTTISTLSDSNSTQSTGP</sequence>
<dbReference type="GO" id="GO:0003910">
    <property type="term" value="F:DNA ligase (ATP) activity"/>
    <property type="evidence" value="ECO:0007669"/>
    <property type="project" value="InterPro"/>
</dbReference>
<keyword evidence="2" id="KW-0436">Ligase</keyword>
<evidence type="ECO:0000313" key="7">
    <source>
        <dbReference type="EMBL" id="PHH82797.1"/>
    </source>
</evidence>
<name>A0A2C5ZP03_9HYPO</name>
<dbReference type="GO" id="GO:0006297">
    <property type="term" value="P:nucleotide-excision repair, DNA gap filling"/>
    <property type="evidence" value="ECO:0007669"/>
    <property type="project" value="TreeGrafter"/>
</dbReference>
<dbReference type="GO" id="GO:0006303">
    <property type="term" value="P:double-strand break repair via nonhomologous end joining"/>
    <property type="evidence" value="ECO:0007669"/>
    <property type="project" value="TreeGrafter"/>
</dbReference>
<dbReference type="GO" id="GO:0005524">
    <property type="term" value="F:ATP binding"/>
    <property type="evidence" value="ECO:0007669"/>
    <property type="project" value="UniProtKB-KW"/>
</dbReference>
<accession>A0A2C5ZP03</accession>
<reference evidence="7 8" key="1">
    <citation type="submission" date="2017-06" db="EMBL/GenBank/DDBJ databases">
        <title>Ant-infecting Ophiocordyceps genomes reveal a high diversity of potential behavioral manipulation genes and a possible major role for enterotoxins.</title>
        <authorList>
            <person name="De Bekker C."/>
            <person name="Evans H.C."/>
            <person name="Brachmann A."/>
            <person name="Hughes D.P."/>
        </authorList>
    </citation>
    <scope>NUCLEOTIDE SEQUENCE [LARGE SCALE GENOMIC DNA]</scope>
    <source>
        <strain evidence="7 8">1348a</strain>
    </source>
</reference>
<dbReference type="OrthoDB" id="2160351at2759"/>
<dbReference type="SUPFAM" id="SSF56091">
    <property type="entry name" value="DNA ligase/mRNA capping enzyme, catalytic domain"/>
    <property type="match status" value="1"/>
</dbReference>
<gene>
    <name evidence="7" type="ORF">CDD82_4776</name>
</gene>
<dbReference type="InterPro" id="IPR036599">
    <property type="entry name" value="DNA_ligase_N_sf"/>
</dbReference>
<keyword evidence="4" id="KW-0067">ATP-binding</keyword>
<keyword evidence="8" id="KW-1185">Reference proteome</keyword>
<feature type="domain" description="ATP-dependent DNA ligase family profile" evidence="6">
    <location>
        <begin position="385"/>
        <end position="525"/>
    </location>
</feature>
<keyword evidence="3" id="KW-0547">Nucleotide-binding</keyword>
<comment type="similarity">
    <text evidence="1">Belongs to the ATP-dependent DNA ligase family.</text>
</comment>
<comment type="caution">
    <text evidence="7">The sequence shown here is derived from an EMBL/GenBank/DDBJ whole genome shotgun (WGS) entry which is preliminary data.</text>
</comment>
<dbReference type="PANTHER" id="PTHR45997">
    <property type="entry name" value="DNA LIGASE 4"/>
    <property type="match status" value="1"/>
</dbReference>
<dbReference type="Pfam" id="PF01068">
    <property type="entry name" value="DNA_ligase_A_M"/>
    <property type="match status" value="1"/>
</dbReference>
<dbReference type="GO" id="GO:0003677">
    <property type="term" value="F:DNA binding"/>
    <property type="evidence" value="ECO:0007669"/>
    <property type="project" value="InterPro"/>
</dbReference>
<dbReference type="InterPro" id="IPR012340">
    <property type="entry name" value="NA-bd_OB-fold"/>
</dbReference>
<evidence type="ECO:0000313" key="8">
    <source>
        <dbReference type="Proteomes" id="UP000224854"/>
    </source>
</evidence>
<dbReference type="InterPro" id="IPR012308">
    <property type="entry name" value="DNA_ligase_ATP-dep_N"/>
</dbReference>